<evidence type="ECO:0000313" key="11">
    <source>
        <dbReference type="Proteomes" id="UP000293142"/>
    </source>
</evidence>
<reference evidence="10 11" key="1">
    <citation type="submission" date="2019-02" db="EMBL/GenBank/DDBJ databases">
        <title>Paenibacillus sp. nov., isolated from surface-sterilized tissue of Thalictrum simplex L.</title>
        <authorList>
            <person name="Tuo L."/>
        </authorList>
    </citation>
    <scope>NUCLEOTIDE SEQUENCE [LARGE SCALE GENOMIC DNA]</scope>
    <source>
        <strain evidence="10 11">N2SHLJ1</strain>
    </source>
</reference>
<dbReference type="InterPro" id="IPR020616">
    <property type="entry name" value="Thiolase_N"/>
</dbReference>
<dbReference type="RefSeq" id="WP_131015497.1">
    <property type="nucleotide sequence ID" value="NZ_SIRE01000015.1"/>
</dbReference>
<organism evidence="10 11">
    <name type="scientific">Paenibacillus thalictri</name>
    <dbReference type="NCBI Taxonomy" id="2527873"/>
    <lineage>
        <taxon>Bacteria</taxon>
        <taxon>Bacillati</taxon>
        <taxon>Bacillota</taxon>
        <taxon>Bacilli</taxon>
        <taxon>Bacillales</taxon>
        <taxon>Paenibacillaceae</taxon>
        <taxon>Paenibacillus</taxon>
    </lineage>
</organism>
<evidence type="ECO:0000256" key="5">
    <source>
        <dbReference type="ARBA" id="ARBA00030755"/>
    </source>
</evidence>
<evidence type="ECO:0000256" key="1">
    <source>
        <dbReference type="ARBA" id="ARBA00010982"/>
    </source>
</evidence>
<keyword evidence="4 7" id="KW-0012">Acyltransferase</keyword>
<keyword evidence="11" id="KW-1185">Reference proteome</keyword>
<dbReference type="PANTHER" id="PTHR18919:SF107">
    <property type="entry name" value="ACETYL-COA ACETYLTRANSFERASE, CYTOSOLIC"/>
    <property type="match status" value="1"/>
</dbReference>
<dbReference type="PROSITE" id="PS00737">
    <property type="entry name" value="THIOLASE_2"/>
    <property type="match status" value="1"/>
</dbReference>
<dbReference type="FunFam" id="3.40.47.10:FF:000010">
    <property type="entry name" value="Acetyl-CoA acetyltransferase (Thiolase)"/>
    <property type="match status" value="1"/>
</dbReference>
<evidence type="ECO:0000313" key="10">
    <source>
        <dbReference type="EMBL" id="TBL76152.1"/>
    </source>
</evidence>
<feature type="domain" description="Thiolase N-terminal" evidence="8">
    <location>
        <begin position="6"/>
        <end position="264"/>
    </location>
</feature>
<comment type="similarity">
    <text evidence="1 7">Belongs to the thiolase-like superfamily. Thiolase family.</text>
</comment>
<gene>
    <name evidence="10" type="ORF">EYB31_21225</name>
</gene>
<evidence type="ECO:0000259" key="9">
    <source>
        <dbReference type="Pfam" id="PF02803"/>
    </source>
</evidence>
<feature type="active site" description="Acyl-thioester intermediate" evidence="6">
    <location>
        <position position="90"/>
    </location>
</feature>
<feature type="domain" description="Thiolase C-terminal" evidence="9">
    <location>
        <begin position="273"/>
        <end position="394"/>
    </location>
</feature>
<dbReference type="InterPro" id="IPR020613">
    <property type="entry name" value="Thiolase_CS"/>
</dbReference>
<dbReference type="NCBIfam" id="TIGR01930">
    <property type="entry name" value="AcCoA-C-Actrans"/>
    <property type="match status" value="1"/>
</dbReference>
<dbReference type="PANTHER" id="PTHR18919">
    <property type="entry name" value="ACETYL-COA C-ACYLTRANSFERASE"/>
    <property type="match status" value="1"/>
</dbReference>
<evidence type="ECO:0000256" key="4">
    <source>
        <dbReference type="ARBA" id="ARBA00023315"/>
    </source>
</evidence>
<evidence type="ECO:0000256" key="7">
    <source>
        <dbReference type="RuleBase" id="RU003557"/>
    </source>
</evidence>
<protein>
    <recommendedName>
        <fullName evidence="2">acetyl-CoA C-acetyltransferase</fullName>
        <ecNumber evidence="2">2.3.1.9</ecNumber>
    </recommendedName>
    <alternativeName>
        <fullName evidence="5">Acetoacetyl-CoA thiolase</fullName>
    </alternativeName>
</protein>
<dbReference type="PIRSF" id="PIRSF000429">
    <property type="entry name" value="Ac-CoA_Ac_transf"/>
    <property type="match status" value="1"/>
</dbReference>
<dbReference type="OrthoDB" id="9764892at2"/>
<accession>A0A4Q9DLY5</accession>
<dbReference type="CDD" id="cd00751">
    <property type="entry name" value="thiolase"/>
    <property type="match status" value="1"/>
</dbReference>
<evidence type="ECO:0000256" key="6">
    <source>
        <dbReference type="PIRSR" id="PIRSR000429-1"/>
    </source>
</evidence>
<feature type="active site" description="Proton acceptor" evidence="6">
    <location>
        <position position="381"/>
    </location>
</feature>
<sequence>MNERDVVIVSAVRTPIGSFQGALKDVSAVQLGAIVIREAIQRAGLNAGDVHEVIMGNVLQAGLGQNPARQAALTAEVPQESPAMTINMVCGSGLKAVHLAAQSIRSGDSEIAVAGGMENMSQAPYLMQGARDGYRMGDQQVVDSMIRDGLWCATNDYHMGVTAENVGEKYSLTREQLDRFALESQQKAAAAIAEGRFAGEIVPVAVPQRKGDALIVDTDEYPRADTSLAGLAKLRPAFKRDGMVTAGNASGINDGAAALVLMSAGKARELGLAPLAVIRANAAAGVDPAFMGLGPVPAVRQALARSGLGLADIGLVEANEAFAAQALAVAQELQLGADVLNVNGGAIALGHPIGASGARILVTLLHEMNRRRTRYGLAALCIGGGQGVATIVERPDDGEGVLT</sequence>
<dbReference type="EC" id="2.3.1.9" evidence="2"/>
<evidence type="ECO:0000256" key="2">
    <source>
        <dbReference type="ARBA" id="ARBA00012705"/>
    </source>
</evidence>
<dbReference type="InterPro" id="IPR020617">
    <property type="entry name" value="Thiolase_C"/>
</dbReference>
<dbReference type="InterPro" id="IPR002155">
    <property type="entry name" value="Thiolase"/>
</dbReference>
<dbReference type="InterPro" id="IPR020615">
    <property type="entry name" value="Thiolase_acyl_enz_int_AS"/>
</dbReference>
<dbReference type="Gene3D" id="3.40.47.10">
    <property type="match status" value="1"/>
</dbReference>
<dbReference type="EMBL" id="SIRE01000015">
    <property type="protein sequence ID" value="TBL76152.1"/>
    <property type="molecule type" value="Genomic_DNA"/>
</dbReference>
<dbReference type="PROSITE" id="PS00098">
    <property type="entry name" value="THIOLASE_1"/>
    <property type="match status" value="1"/>
</dbReference>
<proteinExistence type="inferred from homology"/>
<dbReference type="GO" id="GO:0003985">
    <property type="term" value="F:acetyl-CoA C-acetyltransferase activity"/>
    <property type="evidence" value="ECO:0007669"/>
    <property type="project" value="UniProtKB-EC"/>
</dbReference>
<comment type="caution">
    <text evidence="10">The sequence shown here is derived from an EMBL/GenBank/DDBJ whole genome shotgun (WGS) entry which is preliminary data.</text>
</comment>
<dbReference type="Proteomes" id="UP000293142">
    <property type="component" value="Unassembled WGS sequence"/>
</dbReference>
<evidence type="ECO:0000256" key="3">
    <source>
        <dbReference type="ARBA" id="ARBA00022679"/>
    </source>
</evidence>
<name>A0A4Q9DLY5_9BACL</name>
<dbReference type="PROSITE" id="PS00099">
    <property type="entry name" value="THIOLASE_3"/>
    <property type="match status" value="1"/>
</dbReference>
<dbReference type="Pfam" id="PF00108">
    <property type="entry name" value="Thiolase_N"/>
    <property type="match status" value="1"/>
</dbReference>
<evidence type="ECO:0000259" key="8">
    <source>
        <dbReference type="Pfam" id="PF00108"/>
    </source>
</evidence>
<keyword evidence="3 7" id="KW-0808">Transferase</keyword>
<dbReference type="SUPFAM" id="SSF53901">
    <property type="entry name" value="Thiolase-like"/>
    <property type="match status" value="2"/>
</dbReference>
<dbReference type="Pfam" id="PF02803">
    <property type="entry name" value="Thiolase_C"/>
    <property type="match status" value="1"/>
</dbReference>
<dbReference type="InterPro" id="IPR016039">
    <property type="entry name" value="Thiolase-like"/>
</dbReference>
<feature type="active site" description="Proton acceptor" evidence="6">
    <location>
        <position position="351"/>
    </location>
</feature>
<dbReference type="InterPro" id="IPR020610">
    <property type="entry name" value="Thiolase_AS"/>
</dbReference>
<dbReference type="AlphaFoldDB" id="A0A4Q9DLY5"/>